<gene>
    <name evidence="2" type="ORF">MNBD_NITROSPINAE04-1163</name>
</gene>
<dbReference type="SUPFAM" id="SSF49373">
    <property type="entry name" value="Invasin/intimin cell-adhesion fragments"/>
    <property type="match status" value="1"/>
</dbReference>
<evidence type="ECO:0000256" key="1">
    <source>
        <dbReference type="SAM" id="MobiDB-lite"/>
    </source>
</evidence>
<dbReference type="InterPro" id="IPR008964">
    <property type="entry name" value="Invasin/intimin_cell_adhesion"/>
</dbReference>
<accession>A0A3B1B8X9</accession>
<feature type="region of interest" description="Disordered" evidence="1">
    <location>
        <begin position="93"/>
        <end position="124"/>
    </location>
</feature>
<feature type="compositionally biased region" description="Gly residues" evidence="1">
    <location>
        <begin position="101"/>
        <end position="120"/>
    </location>
</feature>
<reference evidence="2" key="1">
    <citation type="submission" date="2018-06" db="EMBL/GenBank/DDBJ databases">
        <authorList>
            <person name="Zhirakovskaya E."/>
        </authorList>
    </citation>
    <scope>NUCLEOTIDE SEQUENCE</scope>
</reference>
<dbReference type="AlphaFoldDB" id="A0A3B1B8X9"/>
<organism evidence="2">
    <name type="scientific">hydrothermal vent metagenome</name>
    <dbReference type="NCBI Taxonomy" id="652676"/>
    <lineage>
        <taxon>unclassified sequences</taxon>
        <taxon>metagenomes</taxon>
        <taxon>ecological metagenomes</taxon>
    </lineage>
</organism>
<proteinExistence type="predicted"/>
<dbReference type="EMBL" id="UOGA01000007">
    <property type="protein sequence ID" value="VAX14736.1"/>
    <property type="molecule type" value="Genomic_DNA"/>
</dbReference>
<protein>
    <submittedName>
        <fullName evidence="2">Uncharacterized protein</fullName>
    </submittedName>
</protein>
<sequence>MKNTLTWKKIVILGVLLMTPFTLAKCGAGDSVASATASAGPTYPSKYYFEATVTPNVVDNKGTVGLVVRVWDENGYPVSGAVVIVVGPNKSATTGTKGTTGTSGTGGSSGTSGSGTGSTGTTGDNGIKTFPLNITGDAGGIIYLAVLVENSVVQVPVQIRPSATATTS</sequence>
<name>A0A3B1B8X9_9ZZZZ</name>
<evidence type="ECO:0000313" key="2">
    <source>
        <dbReference type="EMBL" id="VAX14736.1"/>
    </source>
</evidence>